<evidence type="ECO:0000313" key="2">
    <source>
        <dbReference type="EMBL" id="MDS9469136.1"/>
    </source>
</evidence>
<keyword evidence="2" id="KW-0808">Transferase</keyword>
<dbReference type="SUPFAM" id="SSF53448">
    <property type="entry name" value="Nucleotide-diphospho-sugar transferases"/>
    <property type="match status" value="1"/>
</dbReference>
<reference evidence="3" key="1">
    <citation type="submission" date="2023-07" db="EMBL/GenBank/DDBJ databases">
        <title>Paracoccus sp. MBLB3053 whole genome sequence.</title>
        <authorList>
            <person name="Hwang C.Y."/>
            <person name="Cho E.-S."/>
            <person name="Seo M.-J."/>
        </authorList>
    </citation>
    <scope>NUCLEOTIDE SEQUENCE [LARGE SCALE GENOMIC DNA]</scope>
    <source>
        <strain evidence="3">MBLB3053</strain>
    </source>
</reference>
<organism evidence="2 3">
    <name type="scientific">Paracoccus aurantius</name>
    <dbReference type="NCBI Taxonomy" id="3073814"/>
    <lineage>
        <taxon>Bacteria</taxon>
        <taxon>Pseudomonadati</taxon>
        <taxon>Pseudomonadota</taxon>
        <taxon>Alphaproteobacteria</taxon>
        <taxon>Rhodobacterales</taxon>
        <taxon>Paracoccaceae</taxon>
        <taxon>Paracoccus</taxon>
    </lineage>
</organism>
<evidence type="ECO:0000313" key="3">
    <source>
        <dbReference type="Proteomes" id="UP001269144"/>
    </source>
</evidence>
<dbReference type="Proteomes" id="UP001269144">
    <property type="component" value="Unassembled WGS sequence"/>
</dbReference>
<dbReference type="RefSeq" id="WP_311161664.1">
    <property type="nucleotide sequence ID" value="NZ_JAVQLW010000002.1"/>
</dbReference>
<dbReference type="InterPro" id="IPR050834">
    <property type="entry name" value="Glycosyltransf_2"/>
</dbReference>
<dbReference type="InterPro" id="IPR029044">
    <property type="entry name" value="Nucleotide-diphossugar_trans"/>
</dbReference>
<dbReference type="InterPro" id="IPR001173">
    <property type="entry name" value="Glyco_trans_2-like"/>
</dbReference>
<evidence type="ECO:0000259" key="1">
    <source>
        <dbReference type="Pfam" id="PF00535"/>
    </source>
</evidence>
<dbReference type="EMBL" id="JAVQLW010000002">
    <property type="protein sequence ID" value="MDS9469136.1"/>
    <property type="molecule type" value="Genomic_DNA"/>
</dbReference>
<dbReference type="Pfam" id="PF00535">
    <property type="entry name" value="Glycos_transf_2"/>
    <property type="match status" value="1"/>
</dbReference>
<keyword evidence="3" id="KW-1185">Reference proteome</keyword>
<keyword evidence="2" id="KW-0328">Glycosyltransferase</keyword>
<proteinExistence type="predicted"/>
<dbReference type="Gene3D" id="3.90.550.10">
    <property type="entry name" value="Spore Coat Polysaccharide Biosynthesis Protein SpsA, Chain A"/>
    <property type="match status" value="1"/>
</dbReference>
<gene>
    <name evidence="2" type="ORF">RGQ15_16345</name>
</gene>
<comment type="caution">
    <text evidence="2">The sequence shown here is derived from an EMBL/GenBank/DDBJ whole genome shotgun (WGS) entry which is preliminary data.</text>
</comment>
<sequence>MTTTSRPPVSGPDSVSVIIPVKNGLPHFRDVCRELARQDYDAPFEVICIDSGSTDGSDQLALDHGFRLERIDPKTFGHGRTRNLGASLSQADYVAFITHDAIPANERWLSELIAPMRRDERVAGVFSRHIAHEKADPFIAWELEKHFDGLRAFPVVEITDRAEYDGNEGLRQIYHFYSDNASAMPRRIWELHPYPDVQFAEDQIWAKTIVEAGYRKAFAPDSVVRHSHSFGPFETLQRSFDESRAFRKLFGYRLAKGARGVLRSSAYLAKRDMGLAFRQGWWRRHPAKTLSRLAESFARPLGHYLGARDGLPDWLTRRLSRDDWIRSL</sequence>
<accession>A0ABU2HVQ9</accession>
<dbReference type="PANTHER" id="PTHR43685:SF13">
    <property type="entry name" value="O ANTIGEN BIOSYNTHESIS RHAMNOSYLTRANSFERASE RFBN"/>
    <property type="match status" value="1"/>
</dbReference>
<dbReference type="CDD" id="cd00761">
    <property type="entry name" value="Glyco_tranf_GTA_type"/>
    <property type="match status" value="1"/>
</dbReference>
<dbReference type="PANTHER" id="PTHR43685">
    <property type="entry name" value="GLYCOSYLTRANSFERASE"/>
    <property type="match status" value="1"/>
</dbReference>
<dbReference type="GO" id="GO:0016757">
    <property type="term" value="F:glycosyltransferase activity"/>
    <property type="evidence" value="ECO:0007669"/>
    <property type="project" value="UniProtKB-KW"/>
</dbReference>
<dbReference type="EC" id="2.4.-.-" evidence="2"/>
<protein>
    <submittedName>
        <fullName evidence="2">Glycosyltransferase</fullName>
        <ecNumber evidence="2">2.4.-.-</ecNumber>
    </submittedName>
</protein>
<name>A0ABU2HVQ9_9RHOB</name>
<feature type="domain" description="Glycosyltransferase 2-like" evidence="1">
    <location>
        <begin position="16"/>
        <end position="134"/>
    </location>
</feature>